<dbReference type="NCBIfam" id="NF001911">
    <property type="entry name" value="PRK00685.1"/>
    <property type="match status" value="1"/>
</dbReference>
<dbReference type="InterPro" id="IPR036866">
    <property type="entry name" value="RibonucZ/Hydroxyglut_hydro"/>
</dbReference>
<evidence type="ECO:0000259" key="6">
    <source>
        <dbReference type="SMART" id="SM00849"/>
    </source>
</evidence>
<dbReference type="HAMAP" id="MF_00457">
    <property type="entry name" value="UPF0173"/>
    <property type="match status" value="1"/>
</dbReference>
<protein>
    <recommendedName>
        <fullName evidence="5">UPF0173 metal-dependent hydrolase ACFQMJ_14900</fullName>
    </recommendedName>
</protein>
<comment type="caution">
    <text evidence="7">The sequence shown here is derived from an EMBL/GenBank/DDBJ whole genome shotgun (WGS) entry which is preliminary data.</text>
</comment>
<evidence type="ECO:0000256" key="2">
    <source>
        <dbReference type="ARBA" id="ARBA00034221"/>
    </source>
</evidence>
<dbReference type="EMBL" id="JBHTAI010000008">
    <property type="protein sequence ID" value="MFC7149811.1"/>
    <property type="molecule type" value="Genomic_DNA"/>
</dbReference>
<evidence type="ECO:0000256" key="1">
    <source>
        <dbReference type="ARBA" id="ARBA00022801"/>
    </source>
</evidence>
<dbReference type="InterPro" id="IPR022877">
    <property type="entry name" value="UPF0173"/>
</dbReference>
<dbReference type="PANTHER" id="PTHR43546:SF3">
    <property type="entry name" value="UPF0173 METAL-DEPENDENT HYDROLASE MJ1163"/>
    <property type="match status" value="1"/>
</dbReference>
<dbReference type="SUPFAM" id="SSF56281">
    <property type="entry name" value="Metallo-hydrolase/oxidoreductase"/>
    <property type="match status" value="1"/>
</dbReference>
<name>A0ABW2F9B7_9BACL</name>
<keyword evidence="1 5" id="KW-0378">Hydrolase</keyword>
<feature type="domain" description="Metallo-beta-lactamase" evidence="6">
    <location>
        <begin position="7"/>
        <end position="193"/>
    </location>
</feature>
<dbReference type="InterPro" id="IPR050114">
    <property type="entry name" value="UPF0173_UPF0282_UlaG_hydrolase"/>
</dbReference>
<proteinExistence type="inferred from homology"/>
<comment type="function">
    <text evidence="3">Counteracts the endogenous Pycsar antiviral defense system. Phosphodiesterase that enables metal-dependent hydrolysis of host cyclic nucleotide Pycsar defense signals such as cCMP and cUMP.</text>
</comment>
<dbReference type="RefSeq" id="WP_378049296.1">
    <property type="nucleotide sequence ID" value="NZ_JBHMDN010000020.1"/>
</dbReference>
<evidence type="ECO:0000256" key="3">
    <source>
        <dbReference type="ARBA" id="ARBA00034301"/>
    </source>
</evidence>
<comment type="similarity">
    <text evidence="5">Belongs to the UPF0173 family.</text>
</comment>
<evidence type="ECO:0000256" key="4">
    <source>
        <dbReference type="ARBA" id="ARBA00048505"/>
    </source>
</evidence>
<comment type="catalytic activity">
    <reaction evidence="2">
        <text>3',5'-cyclic CMP + H2O = CMP + H(+)</text>
        <dbReference type="Rhea" id="RHEA:72675"/>
        <dbReference type="ChEBI" id="CHEBI:15377"/>
        <dbReference type="ChEBI" id="CHEBI:15378"/>
        <dbReference type="ChEBI" id="CHEBI:58003"/>
        <dbReference type="ChEBI" id="CHEBI:60377"/>
    </reaction>
    <physiologicalReaction direction="left-to-right" evidence="2">
        <dbReference type="Rhea" id="RHEA:72676"/>
    </physiologicalReaction>
</comment>
<organism evidence="7 8">
    <name type="scientific">Cohnella cellulosilytica</name>
    <dbReference type="NCBI Taxonomy" id="986710"/>
    <lineage>
        <taxon>Bacteria</taxon>
        <taxon>Bacillati</taxon>
        <taxon>Bacillota</taxon>
        <taxon>Bacilli</taxon>
        <taxon>Bacillales</taxon>
        <taxon>Paenibacillaceae</taxon>
        <taxon>Cohnella</taxon>
    </lineage>
</organism>
<evidence type="ECO:0000256" key="5">
    <source>
        <dbReference type="HAMAP-Rule" id="MF_00457"/>
    </source>
</evidence>
<evidence type="ECO:0000313" key="8">
    <source>
        <dbReference type="Proteomes" id="UP001596378"/>
    </source>
</evidence>
<comment type="catalytic activity">
    <reaction evidence="4">
        <text>3',5'-cyclic UMP + H2O = UMP + H(+)</text>
        <dbReference type="Rhea" id="RHEA:70575"/>
        <dbReference type="ChEBI" id="CHEBI:15377"/>
        <dbReference type="ChEBI" id="CHEBI:15378"/>
        <dbReference type="ChEBI" id="CHEBI:57865"/>
        <dbReference type="ChEBI" id="CHEBI:184387"/>
    </reaction>
    <physiologicalReaction direction="left-to-right" evidence="4">
        <dbReference type="Rhea" id="RHEA:70576"/>
    </physiologicalReaction>
</comment>
<dbReference type="GO" id="GO:0016787">
    <property type="term" value="F:hydrolase activity"/>
    <property type="evidence" value="ECO:0007669"/>
    <property type="project" value="UniProtKB-KW"/>
</dbReference>
<reference evidence="8" key="1">
    <citation type="journal article" date="2019" name="Int. J. Syst. Evol. Microbiol.">
        <title>The Global Catalogue of Microorganisms (GCM) 10K type strain sequencing project: providing services to taxonomists for standard genome sequencing and annotation.</title>
        <authorList>
            <consortium name="The Broad Institute Genomics Platform"/>
            <consortium name="The Broad Institute Genome Sequencing Center for Infectious Disease"/>
            <person name="Wu L."/>
            <person name="Ma J."/>
        </authorList>
    </citation>
    <scope>NUCLEOTIDE SEQUENCE [LARGE SCALE GENOMIC DNA]</scope>
    <source>
        <strain evidence="8">KCTC 12907</strain>
    </source>
</reference>
<keyword evidence="8" id="KW-1185">Reference proteome</keyword>
<dbReference type="Gene3D" id="3.60.15.10">
    <property type="entry name" value="Ribonuclease Z/Hydroxyacylglutathione hydrolase-like"/>
    <property type="match status" value="1"/>
</dbReference>
<accession>A0ABW2F9B7</accession>
<dbReference type="PANTHER" id="PTHR43546">
    <property type="entry name" value="UPF0173 METAL-DEPENDENT HYDROLASE MJ1163-RELATED"/>
    <property type="match status" value="1"/>
</dbReference>
<dbReference type="InterPro" id="IPR001279">
    <property type="entry name" value="Metallo-B-lactamas"/>
</dbReference>
<gene>
    <name evidence="7" type="ORF">ACFQMJ_14900</name>
</gene>
<dbReference type="Pfam" id="PF12706">
    <property type="entry name" value="Lactamase_B_2"/>
    <property type="match status" value="1"/>
</dbReference>
<dbReference type="SMART" id="SM00849">
    <property type="entry name" value="Lactamase_B"/>
    <property type="match status" value="1"/>
</dbReference>
<evidence type="ECO:0000313" key="7">
    <source>
        <dbReference type="EMBL" id="MFC7149811.1"/>
    </source>
</evidence>
<sequence length="246" mass="26927">MEIIYHGHSCIQIVTEGKSLLFDPFLRGNPLAVTKPEDIRADYILLTHAHTDHILDAEPIAKANDATVVATFELAMYMSGRKKLKTIEMNIGGTVDLGFAKAKMIQAFHSSGIFLEDDQVIYGGMPAGFIVQVEGLTLLHAGDTALFSDMKMIGDRHPIDIAFLPIGDHYTMGPDDALQAAKWFGAKLVIPVHYNSFPAIRQDSEQFARRLAEQGQKGHPLAPGEKLEVTASSLQQLIARDGKSSD</sequence>
<dbReference type="Proteomes" id="UP001596378">
    <property type="component" value="Unassembled WGS sequence"/>
</dbReference>